<gene>
    <name evidence="2" type="ordered locus">Rcas_3614</name>
</gene>
<keyword evidence="3" id="KW-1185">Reference proteome</keyword>
<dbReference type="PANTHER" id="PTHR43190:SF3">
    <property type="entry name" value="N-ACETYL-D-GLUCOSAMINE KINASE"/>
    <property type="match status" value="1"/>
</dbReference>
<dbReference type="InterPro" id="IPR052519">
    <property type="entry name" value="Euk-type_GlcNAc_Kinase"/>
</dbReference>
<evidence type="ECO:0000259" key="1">
    <source>
        <dbReference type="Pfam" id="PF01869"/>
    </source>
</evidence>
<dbReference type="eggNOG" id="COG2971">
    <property type="taxonomic scope" value="Bacteria"/>
</dbReference>
<dbReference type="STRING" id="383372.Rcas_3614"/>
<dbReference type="HOGENOM" id="CLU_016274_1_2_0"/>
<dbReference type="KEGG" id="rca:Rcas_3614"/>
<dbReference type="PANTHER" id="PTHR43190">
    <property type="entry name" value="N-ACETYL-D-GLUCOSAMINE KINASE"/>
    <property type="match status" value="1"/>
</dbReference>
<dbReference type="Gene3D" id="3.30.420.40">
    <property type="match status" value="2"/>
</dbReference>
<evidence type="ECO:0000313" key="2">
    <source>
        <dbReference type="EMBL" id="ABU59663.1"/>
    </source>
</evidence>
<dbReference type="CDD" id="cd24007">
    <property type="entry name" value="ASKHA_NBD_eukNAGK-like"/>
    <property type="match status" value="1"/>
</dbReference>
<feature type="domain" description="ATPase BadF/BadG/BcrA/BcrD type" evidence="1">
    <location>
        <begin position="7"/>
        <end position="303"/>
    </location>
</feature>
<accession>A7NQ17</accession>
<dbReference type="AlphaFoldDB" id="A7NQ17"/>
<dbReference type="EMBL" id="CP000804">
    <property type="protein sequence ID" value="ABU59663.1"/>
    <property type="molecule type" value="Genomic_DNA"/>
</dbReference>
<proteinExistence type="predicted"/>
<name>A7NQ17_ROSCS</name>
<dbReference type="Proteomes" id="UP000000263">
    <property type="component" value="Chromosome"/>
</dbReference>
<dbReference type="SUPFAM" id="SSF53067">
    <property type="entry name" value="Actin-like ATPase domain"/>
    <property type="match status" value="2"/>
</dbReference>
<dbReference type="InterPro" id="IPR002731">
    <property type="entry name" value="ATPase_BadF"/>
</dbReference>
<organism evidence="2 3">
    <name type="scientific">Roseiflexus castenholzii (strain DSM 13941 / HLO8)</name>
    <dbReference type="NCBI Taxonomy" id="383372"/>
    <lineage>
        <taxon>Bacteria</taxon>
        <taxon>Bacillati</taxon>
        <taxon>Chloroflexota</taxon>
        <taxon>Chloroflexia</taxon>
        <taxon>Chloroflexales</taxon>
        <taxon>Roseiflexineae</taxon>
        <taxon>Roseiflexaceae</taxon>
        <taxon>Roseiflexus</taxon>
    </lineage>
</organism>
<reference evidence="2 3" key="1">
    <citation type="submission" date="2007-08" db="EMBL/GenBank/DDBJ databases">
        <title>Complete sequence of Roseiflexus castenholzii DSM 13941.</title>
        <authorList>
            <consortium name="US DOE Joint Genome Institute"/>
            <person name="Copeland A."/>
            <person name="Lucas S."/>
            <person name="Lapidus A."/>
            <person name="Barry K."/>
            <person name="Glavina del Rio T."/>
            <person name="Dalin E."/>
            <person name="Tice H."/>
            <person name="Pitluck S."/>
            <person name="Thompson L.S."/>
            <person name="Brettin T."/>
            <person name="Bruce D."/>
            <person name="Detter J.C."/>
            <person name="Han C."/>
            <person name="Tapia R."/>
            <person name="Schmutz J."/>
            <person name="Larimer F."/>
            <person name="Land M."/>
            <person name="Hauser L."/>
            <person name="Kyrpides N."/>
            <person name="Mikhailova N."/>
            <person name="Bryant D.A."/>
            <person name="Hanada S."/>
            <person name="Tsukatani Y."/>
            <person name="Richardson P."/>
        </authorList>
    </citation>
    <scope>NUCLEOTIDE SEQUENCE [LARGE SCALE GENOMIC DNA]</scope>
    <source>
        <strain evidence="3">DSM 13941 / HLO8</strain>
    </source>
</reference>
<sequence length="334" mass="34726">MSGRYVVGIDAGGSKTHALIADLEGRVVGGGESGPGNWEGVGLDGAFDAYARAIDAALRMAGINRTDICAAGYALAGLDWESDVARLESVIRRLDLPGPYTLVNDAFGALRAGSTDGCGVAVIAGTGSTVAGRNRRGATFRTFGLGMHWGDFHGAAGLVWEATRAIGHAWIGRGPATALSDAFVRAYGAVDVPDLVERVSRGAAPPPNGRLARLVFTVADAGDEVACRIVRQAGEELGLTAAAVVRKLALEHESFDLVLAGGVFRARNRLLIGALTEQVRRCAPMARVVRLEAPPVAGSLLLAFDAAGVPTPPALCVRLLAEAHHWFQTIGGME</sequence>
<protein>
    <submittedName>
        <fullName evidence="2">ATPase BadF/BadG/BcrA/BcrD type</fullName>
    </submittedName>
</protein>
<dbReference type="Pfam" id="PF01869">
    <property type="entry name" value="BcrAD_BadFG"/>
    <property type="match status" value="1"/>
</dbReference>
<dbReference type="InterPro" id="IPR043129">
    <property type="entry name" value="ATPase_NBD"/>
</dbReference>
<dbReference type="OrthoDB" id="9772633at2"/>
<evidence type="ECO:0000313" key="3">
    <source>
        <dbReference type="Proteomes" id="UP000000263"/>
    </source>
</evidence>
<dbReference type="RefSeq" id="WP_012122086.1">
    <property type="nucleotide sequence ID" value="NC_009767.1"/>
</dbReference>